<evidence type="ECO:0008006" key="4">
    <source>
        <dbReference type="Google" id="ProtNLM"/>
    </source>
</evidence>
<dbReference type="OrthoDB" id="2381403at2"/>
<accession>A0A1I2PP54</accession>
<organism evidence="2 3">
    <name type="scientific">Halobacillus alkaliphilus</name>
    <dbReference type="NCBI Taxonomy" id="396056"/>
    <lineage>
        <taxon>Bacteria</taxon>
        <taxon>Bacillati</taxon>
        <taxon>Bacillota</taxon>
        <taxon>Bacilli</taxon>
        <taxon>Bacillales</taxon>
        <taxon>Bacillaceae</taxon>
        <taxon>Halobacillus</taxon>
    </lineage>
</organism>
<keyword evidence="1" id="KW-0732">Signal</keyword>
<proteinExistence type="predicted"/>
<dbReference type="Proteomes" id="UP000198897">
    <property type="component" value="Unassembled WGS sequence"/>
</dbReference>
<protein>
    <recommendedName>
        <fullName evidence="4">DUF4871 domain-containing protein</fullName>
    </recommendedName>
</protein>
<sequence length="143" mass="15886">MAGKIYLLLMLSLLFLVTGCSDEKENSAKEASYFETENYTMLGVEKNVGFILDEGENLIANKKDKYMWHLWGDQGFEGEEFKVTGVNLETDDKKTLVDGSLAGPHNGADGHTPSNMEFPSEGTWELSVFVGGELYEKMTVEVS</sequence>
<dbReference type="AlphaFoldDB" id="A0A1I2PP54"/>
<feature type="signal peptide" evidence="1">
    <location>
        <begin position="1"/>
        <end position="23"/>
    </location>
</feature>
<keyword evidence="3" id="KW-1185">Reference proteome</keyword>
<gene>
    <name evidence="2" type="ORF">SAMN05216353_12532</name>
</gene>
<feature type="chain" id="PRO_5011698810" description="DUF4871 domain-containing protein" evidence="1">
    <location>
        <begin position="24"/>
        <end position="143"/>
    </location>
</feature>
<evidence type="ECO:0000313" key="2">
    <source>
        <dbReference type="EMBL" id="SFG15211.1"/>
    </source>
</evidence>
<reference evidence="3" key="1">
    <citation type="submission" date="2016-10" db="EMBL/GenBank/DDBJ databases">
        <authorList>
            <person name="Varghese N."/>
            <person name="Submissions S."/>
        </authorList>
    </citation>
    <scope>NUCLEOTIDE SEQUENCE [LARGE SCALE GENOMIC DNA]</scope>
    <source>
        <strain evidence="3">FP5</strain>
    </source>
</reference>
<dbReference type="PROSITE" id="PS51257">
    <property type="entry name" value="PROKAR_LIPOPROTEIN"/>
    <property type="match status" value="1"/>
</dbReference>
<name>A0A1I2PP54_9BACI</name>
<evidence type="ECO:0000256" key="1">
    <source>
        <dbReference type="SAM" id="SignalP"/>
    </source>
</evidence>
<dbReference type="EMBL" id="FOOG01000025">
    <property type="protein sequence ID" value="SFG15211.1"/>
    <property type="molecule type" value="Genomic_DNA"/>
</dbReference>
<evidence type="ECO:0000313" key="3">
    <source>
        <dbReference type="Proteomes" id="UP000198897"/>
    </source>
</evidence>
<dbReference type="Gene3D" id="2.60.40.3830">
    <property type="match status" value="1"/>
</dbReference>
<dbReference type="RefSeq" id="WP_089752520.1">
    <property type="nucleotide sequence ID" value="NZ_FOOG01000025.1"/>
</dbReference>